<comment type="subcellular location">
    <subcellularLocation>
        <location evidence="1">Membrane</location>
        <topology evidence="1">Multi-pass membrane protein</topology>
    </subcellularLocation>
</comment>
<dbReference type="EMBL" id="AM889285">
    <property type="protein sequence ID" value="CAP54860.1"/>
    <property type="molecule type" value="Genomic_DNA"/>
</dbReference>
<evidence type="ECO:0000313" key="6">
    <source>
        <dbReference type="EMBL" id="CAP54860.1"/>
    </source>
</evidence>
<accession>A9HBU9</accession>
<evidence type="ECO:0000256" key="5">
    <source>
        <dbReference type="SAM" id="Phobius"/>
    </source>
</evidence>
<dbReference type="GO" id="GO:0016020">
    <property type="term" value="C:membrane"/>
    <property type="evidence" value="ECO:0007669"/>
    <property type="project" value="UniProtKB-SubCell"/>
</dbReference>
<dbReference type="Gene3D" id="1.20.1550.10">
    <property type="entry name" value="DsbB-like"/>
    <property type="match status" value="1"/>
</dbReference>
<feature type="transmembrane region" description="Helical" evidence="5">
    <location>
        <begin position="21"/>
        <end position="41"/>
    </location>
</feature>
<evidence type="ECO:0000313" key="7">
    <source>
        <dbReference type="Proteomes" id="UP000001176"/>
    </source>
</evidence>
<evidence type="ECO:0000256" key="3">
    <source>
        <dbReference type="ARBA" id="ARBA00022989"/>
    </source>
</evidence>
<evidence type="ECO:0000256" key="1">
    <source>
        <dbReference type="ARBA" id="ARBA00004141"/>
    </source>
</evidence>
<keyword evidence="3 5" id="KW-1133">Transmembrane helix</keyword>
<keyword evidence="7" id="KW-1185">Reference proteome</keyword>
<dbReference type="KEGG" id="gdi:GDI0917"/>
<protein>
    <submittedName>
        <fullName evidence="6">Putative membrane protein</fullName>
    </submittedName>
</protein>
<dbReference type="InterPro" id="IPR023380">
    <property type="entry name" value="DsbB-like_sf"/>
</dbReference>
<proteinExistence type="predicted"/>
<dbReference type="Pfam" id="PF02600">
    <property type="entry name" value="DsbB"/>
    <property type="match status" value="1"/>
</dbReference>
<evidence type="ECO:0000256" key="2">
    <source>
        <dbReference type="ARBA" id="ARBA00022692"/>
    </source>
</evidence>
<dbReference type="AlphaFoldDB" id="A9HBU9"/>
<feature type="transmembrane region" description="Helical" evidence="5">
    <location>
        <begin position="83"/>
        <end position="105"/>
    </location>
</feature>
<feature type="transmembrane region" description="Helical" evidence="5">
    <location>
        <begin position="161"/>
        <end position="178"/>
    </location>
</feature>
<reference evidence="6 7" key="1">
    <citation type="journal article" date="2009" name="BMC Genomics">
        <title>Complete genome sequence of the sugarcane nitrogen-fixing endophyte Gluconacetobacter diazotrophicus Pal5.</title>
        <authorList>
            <person name="Bertalan M."/>
            <person name="Albano R."/>
            <person name="Padua V."/>
            <person name="Rouws L."/>
            <person name="Rojas C."/>
            <person name="Hemerly A."/>
            <person name="Teixeira K."/>
            <person name="Schwab S."/>
            <person name="Araujo J."/>
            <person name="Oliveira A."/>
            <person name="Franca L."/>
            <person name="Magalhaes V."/>
            <person name="Alqueres S."/>
            <person name="Cardoso A."/>
            <person name="Almeida W."/>
            <person name="Loureiro M.M."/>
            <person name="Nogueira E."/>
            <person name="Cidade D."/>
            <person name="Oliveira D."/>
            <person name="Simao T."/>
            <person name="Macedo J."/>
            <person name="Valadao A."/>
            <person name="Dreschsel M."/>
            <person name="Freitas F."/>
            <person name="Vidal M."/>
            <person name="Guedes H."/>
            <person name="Rodrigues E."/>
            <person name="Meneses C."/>
            <person name="Brioso P."/>
            <person name="Pozzer L."/>
            <person name="Figueiredo D."/>
            <person name="Montano H."/>
            <person name="Junior J."/>
            <person name="Filho G."/>
            <person name="Flores V."/>
            <person name="Ferreira B."/>
            <person name="Branco A."/>
            <person name="Gonzalez P."/>
            <person name="Guillobel H."/>
            <person name="Lemos M."/>
            <person name="Seibel L."/>
            <person name="Macedo J."/>
            <person name="Alves-Ferreira M."/>
            <person name="Sachetto-Martins G."/>
            <person name="Coelho A."/>
            <person name="Santos E."/>
            <person name="Amaral G."/>
            <person name="Neves A."/>
            <person name="Pacheco A.B."/>
            <person name="Carvalho D."/>
            <person name="Lery L."/>
            <person name="Bisch P."/>
            <person name="Rossle S.C."/>
            <person name="Urmenyi T."/>
            <person name="Kruger W.V."/>
            <person name="Martins O."/>
            <person name="Baldani J.I."/>
            <person name="Ferreira P.C."/>
        </authorList>
    </citation>
    <scope>NUCLEOTIDE SEQUENCE [LARGE SCALE GENOMIC DNA]</scope>
    <source>
        <strain evidence="7">ATCC 49037 / DSM 5601 / CCUG 37298 / CIP 103539 / LMG 7603 / PAl5</strain>
    </source>
</reference>
<dbReference type="GO" id="GO:0006457">
    <property type="term" value="P:protein folding"/>
    <property type="evidence" value="ECO:0007669"/>
    <property type="project" value="InterPro"/>
</dbReference>
<organism evidence="6 7">
    <name type="scientific">Gluconacetobacter diazotrophicus (strain ATCC 49037 / DSM 5601 / CCUG 37298 / CIP 103539 / LMG 7603 / PAl5)</name>
    <dbReference type="NCBI Taxonomy" id="272568"/>
    <lineage>
        <taxon>Bacteria</taxon>
        <taxon>Pseudomonadati</taxon>
        <taxon>Pseudomonadota</taxon>
        <taxon>Alphaproteobacteria</taxon>
        <taxon>Acetobacterales</taxon>
        <taxon>Acetobacteraceae</taxon>
        <taxon>Gluconacetobacter</taxon>
    </lineage>
</organism>
<keyword evidence="2 5" id="KW-0812">Transmembrane</keyword>
<keyword evidence="4 5" id="KW-0472">Membrane</keyword>
<dbReference type="InterPro" id="IPR003752">
    <property type="entry name" value="DiS_bond_form_DsbB/BdbC"/>
</dbReference>
<dbReference type="Proteomes" id="UP000001176">
    <property type="component" value="Chromosome"/>
</dbReference>
<feature type="transmembrane region" description="Helical" evidence="5">
    <location>
        <begin position="61"/>
        <end position="76"/>
    </location>
</feature>
<evidence type="ECO:0000256" key="4">
    <source>
        <dbReference type="ARBA" id="ARBA00023136"/>
    </source>
</evidence>
<dbReference type="GO" id="GO:0015035">
    <property type="term" value="F:protein-disulfide reductase activity"/>
    <property type="evidence" value="ECO:0007669"/>
    <property type="project" value="InterPro"/>
</dbReference>
<sequence length="184" mass="19209">MMALRTGRRIFRGGTGRPGAGPGMGTALVLAAAGAIALGIAAWAEHGLGMVPCGLCLWERWPYRVLLGLGVIAALVRGRLRQAVLWLGVPVLLAAIGLSLVHVGVEQGWWPSPLPECQAPVFHGGTFAERLAAMPLRPAKPCDAPAYLAGALPLSMAALDGLYAGVVLVVTMFCLALGRRTGRR</sequence>
<dbReference type="SUPFAM" id="SSF158442">
    <property type="entry name" value="DsbB-like"/>
    <property type="match status" value="1"/>
</dbReference>
<gene>
    <name evidence="6" type="ordered locus">GDI0917</name>
</gene>
<name>A9HBU9_GLUDA</name>